<evidence type="ECO:0000256" key="2">
    <source>
        <dbReference type="ARBA" id="ARBA00008016"/>
    </source>
</evidence>
<dbReference type="AlphaFoldDB" id="A0A0G4B347"/>
<dbReference type="GO" id="GO:0006302">
    <property type="term" value="P:double-strand break repair"/>
    <property type="evidence" value="ECO:0007669"/>
    <property type="project" value="TreeGrafter"/>
</dbReference>
<feature type="binding site" evidence="9">
    <location>
        <begin position="29"/>
        <end position="36"/>
    </location>
    <ligand>
        <name>ATP</name>
        <dbReference type="ChEBI" id="CHEBI:30616"/>
    </ligand>
</feature>
<dbReference type="InterPro" id="IPR003395">
    <property type="entry name" value="RecF/RecN/SMC_N"/>
</dbReference>
<dbReference type="GO" id="GO:0000731">
    <property type="term" value="P:DNA synthesis involved in DNA repair"/>
    <property type="evidence" value="ECO:0007669"/>
    <property type="project" value="TreeGrafter"/>
</dbReference>
<dbReference type="SUPFAM" id="SSF52540">
    <property type="entry name" value="P-loop containing nucleoside triphosphate hydrolases"/>
    <property type="match status" value="1"/>
</dbReference>
<dbReference type="PROSITE" id="PS00618">
    <property type="entry name" value="RECF_2"/>
    <property type="match status" value="1"/>
</dbReference>
<dbReference type="Pfam" id="PF02463">
    <property type="entry name" value="SMC_N"/>
    <property type="match status" value="1"/>
</dbReference>
<dbReference type="Proteomes" id="UP000035648">
    <property type="component" value="Chromosome"/>
</dbReference>
<evidence type="ECO:0000256" key="9">
    <source>
        <dbReference type="HAMAP-Rule" id="MF_00365"/>
    </source>
</evidence>
<dbReference type="PATRIC" id="fig|1618337.4.peg.452"/>
<evidence type="ECO:0000256" key="4">
    <source>
        <dbReference type="ARBA" id="ARBA00022490"/>
    </source>
</evidence>
<feature type="domain" description="RecF/RecN/SMC N-terminal" evidence="11">
    <location>
        <begin position="3"/>
        <end position="345"/>
    </location>
</feature>
<dbReference type="EMBL" id="CP011213">
    <property type="protein sequence ID" value="AKM82259.1"/>
    <property type="molecule type" value="Genomic_DNA"/>
</dbReference>
<organism evidence="12 13">
    <name type="scientific">Berkelbacteria bacterium GW2011_GWE1_39_12</name>
    <dbReference type="NCBI Taxonomy" id="1618337"/>
    <lineage>
        <taxon>Bacteria</taxon>
        <taxon>Candidatus Berkelbacteria</taxon>
    </lineage>
</organism>
<dbReference type="NCBIfam" id="TIGR00611">
    <property type="entry name" value="recf"/>
    <property type="match status" value="1"/>
</dbReference>
<reference evidence="12 13" key="1">
    <citation type="journal article" date="2015" name="Nature">
        <title>rRNA introns, odd ribosomes, and small enigmatic genomes across a large radiation of phyla.</title>
        <authorList>
            <person name="Brown C.T."/>
            <person name="Hug L.A."/>
            <person name="Thomas B.C."/>
            <person name="Sharon I."/>
            <person name="Castelle C.J."/>
            <person name="Singh A."/>
            <person name="Wilkins M.J."/>
            <person name="Williams K.H."/>
            <person name="Banfield J.F."/>
        </authorList>
    </citation>
    <scope>NUCLEOTIDE SEQUENCE [LARGE SCALE GENOMIC DNA]</scope>
</reference>
<keyword evidence="4 9" id="KW-0963">Cytoplasm</keyword>
<evidence type="ECO:0000256" key="3">
    <source>
        <dbReference type="ARBA" id="ARBA00020170"/>
    </source>
</evidence>
<evidence type="ECO:0000259" key="11">
    <source>
        <dbReference type="Pfam" id="PF02463"/>
    </source>
</evidence>
<dbReference type="GO" id="GO:0003697">
    <property type="term" value="F:single-stranded DNA binding"/>
    <property type="evidence" value="ECO:0007669"/>
    <property type="project" value="UniProtKB-UniRule"/>
</dbReference>
<dbReference type="PROSITE" id="PS00617">
    <property type="entry name" value="RECF_1"/>
    <property type="match status" value="1"/>
</dbReference>
<evidence type="ECO:0000256" key="1">
    <source>
        <dbReference type="ARBA" id="ARBA00004496"/>
    </source>
</evidence>
<name>A0A0G4B347_9BACT</name>
<dbReference type="InterPro" id="IPR042174">
    <property type="entry name" value="RecF_2"/>
</dbReference>
<comment type="function">
    <text evidence="9 10">The RecF protein is involved in DNA metabolism; it is required for DNA replication and normal SOS inducibility. RecF binds preferentially to single-stranded, linear DNA. It also seems to bind ATP.</text>
</comment>
<keyword evidence="5 9" id="KW-0235">DNA replication</keyword>
<evidence type="ECO:0000256" key="6">
    <source>
        <dbReference type="ARBA" id="ARBA00022741"/>
    </source>
</evidence>
<proteinExistence type="inferred from homology"/>
<dbReference type="InterPro" id="IPR018078">
    <property type="entry name" value="DNA-binding_RecF_CS"/>
</dbReference>
<keyword evidence="9 10" id="KW-0234">DNA repair</keyword>
<dbReference type="GO" id="GO:0005737">
    <property type="term" value="C:cytoplasm"/>
    <property type="evidence" value="ECO:0007669"/>
    <property type="project" value="UniProtKB-SubCell"/>
</dbReference>
<keyword evidence="8 9" id="KW-0238">DNA-binding</keyword>
<keyword evidence="6 9" id="KW-0547">Nucleotide-binding</keyword>
<evidence type="ECO:0000256" key="8">
    <source>
        <dbReference type="ARBA" id="ARBA00023125"/>
    </source>
</evidence>
<dbReference type="GO" id="GO:0005524">
    <property type="term" value="F:ATP binding"/>
    <property type="evidence" value="ECO:0007669"/>
    <property type="project" value="UniProtKB-UniRule"/>
</dbReference>
<accession>A0A0G4B347</accession>
<dbReference type="GO" id="GO:0006260">
    <property type="term" value="P:DNA replication"/>
    <property type="evidence" value="ECO:0007669"/>
    <property type="project" value="UniProtKB-UniRule"/>
</dbReference>
<evidence type="ECO:0000313" key="12">
    <source>
        <dbReference type="EMBL" id="AKM82259.1"/>
    </source>
</evidence>
<dbReference type="InterPro" id="IPR027417">
    <property type="entry name" value="P-loop_NTPase"/>
</dbReference>
<dbReference type="Gene3D" id="1.20.1050.90">
    <property type="entry name" value="RecF/RecN/SMC, N-terminal domain"/>
    <property type="match status" value="1"/>
</dbReference>
<dbReference type="PANTHER" id="PTHR32182">
    <property type="entry name" value="DNA REPLICATION AND REPAIR PROTEIN RECF"/>
    <property type="match status" value="1"/>
</dbReference>
<evidence type="ECO:0000256" key="10">
    <source>
        <dbReference type="RuleBase" id="RU000578"/>
    </source>
</evidence>
<gene>
    <name evidence="9" type="primary">recF</name>
    <name evidence="12" type="ORF">UT28_C0001G0454</name>
</gene>
<dbReference type="PANTHER" id="PTHR32182:SF0">
    <property type="entry name" value="DNA REPLICATION AND REPAIR PROTEIN RECF"/>
    <property type="match status" value="1"/>
</dbReference>
<dbReference type="HAMAP" id="MF_00365">
    <property type="entry name" value="RecF"/>
    <property type="match status" value="1"/>
</dbReference>
<dbReference type="InterPro" id="IPR001238">
    <property type="entry name" value="DNA-binding_RecF"/>
</dbReference>
<comment type="similarity">
    <text evidence="2 9 10">Belongs to the RecF family.</text>
</comment>
<dbReference type="STRING" id="1618337.UT28_C0001G0454"/>
<dbReference type="GO" id="GO:0009432">
    <property type="term" value="P:SOS response"/>
    <property type="evidence" value="ECO:0007669"/>
    <property type="project" value="UniProtKB-UniRule"/>
</dbReference>
<comment type="subcellular location">
    <subcellularLocation>
        <location evidence="1 9 10">Cytoplasm</location>
    </subcellularLocation>
</comment>
<keyword evidence="9 10" id="KW-0227">DNA damage</keyword>
<evidence type="ECO:0000256" key="5">
    <source>
        <dbReference type="ARBA" id="ARBA00022705"/>
    </source>
</evidence>
<dbReference type="Gene3D" id="3.40.50.300">
    <property type="entry name" value="P-loop containing nucleotide triphosphate hydrolases"/>
    <property type="match status" value="1"/>
</dbReference>
<sequence length="356" mass="41230">MKITSLKLENFRSWPEYHLDLTDITILIGKNGVGKTNVLESLWFLSSSRSWRTREEIELVNWGKEYTRISAKIEVENTPHDLELFFSKGSPNVKPGKQLKIDGVKKRLIEIVGGLPSVLFSPETIDLVSGAPGARRKFLDILLSQTDRHYVLDLIEYGKVTKERNKLLLRLKMKRAKPDELDFWDKKLVELGTRIIKQRLEAIKFFNKYLSETYHKIANSDEELKIKYHPSVDEDRFMDILVAGRERDIEQSATNYGPHRDDFGVYLGGRNIASFGSRGEYRSVVLSLKILELKFLEEKRGEKPILLLDDIFSELDSERRMHLAKIVQDQQTIITTTDIDHIEKSLRTKAKIVDIK</sequence>
<dbReference type="KEGG" id="bbgw:UT28_C0001G0454"/>
<evidence type="ECO:0000256" key="7">
    <source>
        <dbReference type="ARBA" id="ARBA00022840"/>
    </source>
</evidence>
<protein>
    <recommendedName>
        <fullName evidence="3 9">DNA replication and repair protein RecF</fullName>
    </recommendedName>
</protein>
<evidence type="ECO:0000313" key="13">
    <source>
        <dbReference type="Proteomes" id="UP000035648"/>
    </source>
</evidence>
<keyword evidence="7 9" id="KW-0067">ATP-binding</keyword>
<keyword evidence="9 10" id="KW-0742">SOS response</keyword>